<accession>A0A4U8T117</accession>
<dbReference type="Proteomes" id="UP000029714">
    <property type="component" value="Unassembled WGS sequence"/>
</dbReference>
<organism evidence="2 3">
    <name type="scientific">Helicobacter saguini</name>
    <dbReference type="NCBI Taxonomy" id="1548018"/>
    <lineage>
        <taxon>Bacteria</taxon>
        <taxon>Pseudomonadati</taxon>
        <taxon>Campylobacterota</taxon>
        <taxon>Epsilonproteobacteria</taxon>
        <taxon>Campylobacterales</taxon>
        <taxon>Helicobacteraceae</taxon>
        <taxon>Helicobacter</taxon>
    </lineage>
</organism>
<dbReference type="SUPFAM" id="SSF53474">
    <property type="entry name" value="alpha/beta-Hydrolases"/>
    <property type="match status" value="1"/>
</dbReference>
<evidence type="ECO:0008006" key="5">
    <source>
        <dbReference type="Google" id="ProtNLM"/>
    </source>
</evidence>
<keyword evidence="3" id="KW-1185">Reference proteome</keyword>
<dbReference type="AlphaFoldDB" id="A0A4U8T117"/>
<sequence>MDFTDKQATIFINRYKIMAFVDKKDSGFSATLFYDIQDDDIILAFRGLDIFRLNILELPNLEGLGNSLKANVPLEICNDMFNFYIENIKTLNKQIIVTGHSFG</sequence>
<protein>
    <recommendedName>
        <fullName evidence="5">Fungal lipase-like domain-containing protein</fullName>
    </recommendedName>
</protein>
<reference evidence="2 3" key="2">
    <citation type="journal article" date="2016" name="Infect. Immun.">
        <title>Helicobacter saguini, a Novel Helicobacter Isolated from Cotton-Top Tamarins with Ulcerative Colitis, Has Proinflammatory Properties and Induces Typhlocolitis and Dysplasia in Gnotobiotic IL-10-/- Mice.</title>
        <authorList>
            <person name="Shen Z."/>
            <person name="Mannion A."/>
            <person name="Whary M.T."/>
            <person name="Muthupalani S."/>
            <person name="Sheh A."/>
            <person name="Feng Y."/>
            <person name="Gong G."/>
            <person name="Vandamme P."/>
            <person name="Holcombe H.R."/>
            <person name="Paster B.J."/>
            <person name="Fox J.G."/>
        </authorList>
    </citation>
    <scope>NUCLEOTIDE SEQUENCE [LARGE SCALE GENOMIC DNA]</scope>
    <source>
        <strain evidence="2 3">MIT 97-6194</strain>
    </source>
</reference>
<reference evidence="1 4" key="4">
    <citation type="submission" date="2019-12" db="EMBL/GenBank/DDBJ databases">
        <title>Multi-Generational Helicobacter saguini Isolates.</title>
        <authorList>
            <person name="Mannion A."/>
            <person name="Shen Z."/>
            <person name="Fox J.G."/>
        </authorList>
    </citation>
    <scope>NUCLEOTIDE SEQUENCE [LARGE SCALE GENOMIC DNA]</scope>
    <source>
        <strain evidence="1">16-048</strain>
        <strain evidence="4">16-048 (F4)</strain>
    </source>
</reference>
<dbReference type="STRING" id="1548018.LS64_07160"/>
<evidence type="ECO:0000313" key="1">
    <source>
        <dbReference type="EMBL" id="MWV69489.1"/>
    </source>
</evidence>
<dbReference type="RefSeq" id="WP_138127324.1">
    <property type="nucleotide sequence ID" value="NZ_JRMP02000017.1"/>
</dbReference>
<evidence type="ECO:0000313" key="2">
    <source>
        <dbReference type="EMBL" id="TLD92953.1"/>
    </source>
</evidence>
<dbReference type="InterPro" id="IPR029058">
    <property type="entry name" value="AB_hydrolase_fold"/>
</dbReference>
<proteinExistence type="predicted"/>
<dbReference type="EMBL" id="JRMP02000017">
    <property type="protein sequence ID" value="TLD92953.1"/>
    <property type="molecule type" value="Genomic_DNA"/>
</dbReference>
<evidence type="ECO:0000313" key="4">
    <source>
        <dbReference type="Proteomes" id="UP000477070"/>
    </source>
</evidence>
<dbReference type="EMBL" id="QBIU01000001">
    <property type="protein sequence ID" value="MWV69489.1"/>
    <property type="molecule type" value="Genomic_DNA"/>
</dbReference>
<reference evidence="2 3" key="1">
    <citation type="journal article" date="2014" name="Genome Announc.">
        <title>Draft genome sequences of eight enterohepatic helicobacter species isolated from both laboratory and wild rodents.</title>
        <authorList>
            <person name="Sheh A."/>
            <person name="Shen Z."/>
            <person name="Fox J.G."/>
        </authorList>
    </citation>
    <scope>NUCLEOTIDE SEQUENCE [LARGE SCALE GENOMIC DNA]</scope>
    <source>
        <strain evidence="2 3">MIT 97-6194</strain>
    </source>
</reference>
<reference evidence="2" key="3">
    <citation type="submission" date="2018-04" db="EMBL/GenBank/DDBJ databases">
        <authorList>
            <person name="Sheh A."/>
            <person name="Shen Z."/>
            <person name="Mannion A.J."/>
            <person name="Fox J.G."/>
        </authorList>
    </citation>
    <scope>NUCLEOTIDE SEQUENCE</scope>
    <source>
        <strain evidence="2">MIT 97-6194</strain>
    </source>
</reference>
<evidence type="ECO:0000313" key="3">
    <source>
        <dbReference type="Proteomes" id="UP000029714"/>
    </source>
</evidence>
<comment type="caution">
    <text evidence="2">The sequence shown here is derived from an EMBL/GenBank/DDBJ whole genome shotgun (WGS) entry which is preliminary data.</text>
</comment>
<name>A0A4U8T117_9HELI</name>
<dbReference type="OrthoDB" id="6450827at2"/>
<dbReference type="Proteomes" id="UP000477070">
    <property type="component" value="Unassembled WGS sequence"/>
</dbReference>
<gene>
    <name evidence="1" type="ORF">DCO61_05560</name>
    <name evidence="2" type="ORF">LS64_009705</name>
</gene>